<keyword evidence="2" id="KW-1185">Reference proteome</keyword>
<evidence type="ECO:0000313" key="1">
    <source>
        <dbReference type="EMBL" id="GMN74840.1"/>
    </source>
</evidence>
<comment type="caution">
    <text evidence="1">The sequence shown here is derived from an EMBL/GenBank/DDBJ whole genome shotgun (WGS) entry which is preliminary data.</text>
</comment>
<name>A0AA88JHR7_FICCA</name>
<accession>A0AA88JHR7</accession>
<reference evidence="1" key="1">
    <citation type="submission" date="2023-07" db="EMBL/GenBank/DDBJ databases">
        <title>draft genome sequence of fig (Ficus carica).</title>
        <authorList>
            <person name="Takahashi T."/>
            <person name="Nishimura K."/>
        </authorList>
    </citation>
    <scope>NUCLEOTIDE SEQUENCE</scope>
</reference>
<sequence length="153" mass="17018">MDKNNTTTTNLYSINENIRPTSTDNHHEEAAGVVPVNKSWRESLLLVDDSMISTNTSVDEIFPNYIASCTSTGNLDLHAEPSSNYNNNNTNNNTIANFLSQELADDHQPAAALMGTNSADFVEDHHTINNNGHQSCWTDFLMDMDLWDLDQGN</sequence>
<proteinExistence type="predicted"/>
<protein>
    <submittedName>
        <fullName evidence="1">Uncharacterized protein</fullName>
    </submittedName>
</protein>
<dbReference type="Proteomes" id="UP001187192">
    <property type="component" value="Unassembled WGS sequence"/>
</dbReference>
<evidence type="ECO:0000313" key="2">
    <source>
        <dbReference type="Proteomes" id="UP001187192"/>
    </source>
</evidence>
<gene>
    <name evidence="1" type="ORF">TIFTF001_053246</name>
</gene>
<organism evidence="1 2">
    <name type="scientific">Ficus carica</name>
    <name type="common">Common fig</name>
    <dbReference type="NCBI Taxonomy" id="3494"/>
    <lineage>
        <taxon>Eukaryota</taxon>
        <taxon>Viridiplantae</taxon>
        <taxon>Streptophyta</taxon>
        <taxon>Embryophyta</taxon>
        <taxon>Tracheophyta</taxon>
        <taxon>Spermatophyta</taxon>
        <taxon>Magnoliopsida</taxon>
        <taxon>eudicotyledons</taxon>
        <taxon>Gunneridae</taxon>
        <taxon>Pentapetalae</taxon>
        <taxon>rosids</taxon>
        <taxon>fabids</taxon>
        <taxon>Rosales</taxon>
        <taxon>Moraceae</taxon>
        <taxon>Ficeae</taxon>
        <taxon>Ficus</taxon>
    </lineage>
</organism>
<dbReference type="AlphaFoldDB" id="A0AA88JHR7"/>
<dbReference type="EMBL" id="BTGU01012363">
    <property type="protein sequence ID" value="GMN74840.1"/>
    <property type="molecule type" value="Genomic_DNA"/>
</dbReference>